<dbReference type="InterPro" id="IPR003593">
    <property type="entry name" value="AAA+_ATPase"/>
</dbReference>
<protein>
    <submittedName>
        <fullName evidence="5">ATP-binding cassette domain-containing protein</fullName>
    </submittedName>
</protein>
<evidence type="ECO:0000313" key="6">
    <source>
        <dbReference type="Proteomes" id="UP001410795"/>
    </source>
</evidence>
<dbReference type="PROSITE" id="PS50893">
    <property type="entry name" value="ABC_TRANSPORTER_2"/>
    <property type="match status" value="2"/>
</dbReference>
<dbReference type="Gene3D" id="3.40.50.300">
    <property type="entry name" value="P-loop containing nucleotide triphosphate hydrolases"/>
    <property type="match status" value="2"/>
</dbReference>
<dbReference type="SMART" id="SM00382">
    <property type="entry name" value="AAA"/>
    <property type="match status" value="2"/>
</dbReference>
<proteinExistence type="predicted"/>
<dbReference type="Proteomes" id="UP001410795">
    <property type="component" value="Unassembled WGS sequence"/>
</dbReference>
<keyword evidence="1" id="KW-0547">Nucleotide-binding</keyword>
<feature type="domain" description="ABC transporter" evidence="4">
    <location>
        <begin position="1"/>
        <end position="246"/>
    </location>
</feature>
<evidence type="ECO:0000256" key="3">
    <source>
        <dbReference type="SAM" id="MobiDB-lite"/>
    </source>
</evidence>
<sequence length="472" mass="50063">MSIATITGLNITGPQGQRILHEVDLELRPGEVTGLIGESGSGKTTLAHVLLGHLAPGLHLTAGTVRVAGRDPLTPAGRRALRSRVTAYLPQDPASALDPTRTVAAQLRTAARTAHRTASRQKRIELRYAAVEAAVLDAMLLPRLPAQLSGGQAQRALLAWTFLTQPQLLILDEPTSGLDADTALRVSAAFARLPWNPAVLLISHDRDLIARTADRTLRLEHGHLSEQRGCPAAPVGAAEAPRGSTEPRLASSRAALSMTGATIRRGGRELLHDAELCLGVGELLAIRGPSGVGKTALARALCGFAPPRAGILRLHGNEIPWAATSRARNDAPFLAYVGQDARAALNPRETISRTLQRALDTARRRSRPRPAGPESVLALVGLGPELLDHTADQLSGGQRHRVALARAVAAGPAVLVCDETTAALDQESAQRILDTLDTLRRDTGLPVLLITHQDAVADRADRILTLQEGRLG</sequence>
<dbReference type="InterPro" id="IPR015854">
    <property type="entry name" value="ABC_transpr_LolD-like"/>
</dbReference>
<accession>A0ABP7BJF3</accession>
<dbReference type="InterPro" id="IPR003439">
    <property type="entry name" value="ABC_transporter-like_ATP-bd"/>
</dbReference>
<dbReference type="PANTHER" id="PTHR24220">
    <property type="entry name" value="IMPORT ATP-BINDING PROTEIN"/>
    <property type="match status" value="1"/>
</dbReference>
<dbReference type="Pfam" id="PF00005">
    <property type="entry name" value="ABC_tran"/>
    <property type="match status" value="2"/>
</dbReference>
<evidence type="ECO:0000256" key="2">
    <source>
        <dbReference type="ARBA" id="ARBA00022840"/>
    </source>
</evidence>
<dbReference type="RefSeq" id="WP_221856065.1">
    <property type="nucleotide sequence ID" value="NZ_BAAAYV010000011.1"/>
</dbReference>
<dbReference type="InterPro" id="IPR027417">
    <property type="entry name" value="P-loop_NTPase"/>
</dbReference>
<gene>
    <name evidence="5" type="ORF">GCM10022202_22600</name>
</gene>
<name>A0ABP7BJF3_9MICO</name>
<dbReference type="PANTHER" id="PTHR24220:SF685">
    <property type="entry name" value="ABC TRANSPORTER RELATED"/>
    <property type="match status" value="1"/>
</dbReference>
<organism evidence="5 6">
    <name type="scientific">Microbacterium marinilacus</name>
    <dbReference type="NCBI Taxonomy" id="415209"/>
    <lineage>
        <taxon>Bacteria</taxon>
        <taxon>Bacillati</taxon>
        <taxon>Actinomycetota</taxon>
        <taxon>Actinomycetes</taxon>
        <taxon>Micrococcales</taxon>
        <taxon>Microbacteriaceae</taxon>
        <taxon>Microbacterium</taxon>
    </lineage>
</organism>
<evidence type="ECO:0000259" key="4">
    <source>
        <dbReference type="PROSITE" id="PS50893"/>
    </source>
</evidence>
<dbReference type="EMBL" id="BAAAYV010000011">
    <property type="protein sequence ID" value="GAA3660941.1"/>
    <property type="molecule type" value="Genomic_DNA"/>
</dbReference>
<feature type="domain" description="ABC transporter" evidence="4">
    <location>
        <begin position="256"/>
        <end position="471"/>
    </location>
</feature>
<comment type="caution">
    <text evidence="5">The sequence shown here is derived from an EMBL/GenBank/DDBJ whole genome shotgun (WGS) entry which is preliminary data.</text>
</comment>
<reference evidence="6" key="1">
    <citation type="journal article" date="2019" name="Int. J. Syst. Evol. Microbiol.">
        <title>The Global Catalogue of Microorganisms (GCM) 10K type strain sequencing project: providing services to taxonomists for standard genome sequencing and annotation.</title>
        <authorList>
            <consortium name="The Broad Institute Genomics Platform"/>
            <consortium name="The Broad Institute Genome Sequencing Center for Infectious Disease"/>
            <person name="Wu L."/>
            <person name="Ma J."/>
        </authorList>
    </citation>
    <scope>NUCLEOTIDE SEQUENCE [LARGE SCALE GENOMIC DNA]</scope>
    <source>
        <strain evidence="6">JCM 16546</strain>
    </source>
</reference>
<evidence type="ECO:0000313" key="5">
    <source>
        <dbReference type="EMBL" id="GAA3660941.1"/>
    </source>
</evidence>
<feature type="region of interest" description="Disordered" evidence="3">
    <location>
        <begin position="225"/>
        <end position="249"/>
    </location>
</feature>
<dbReference type="GO" id="GO:0005524">
    <property type="term" value="F:ATP binding"/>
    <property type="evidence" value="ECO:0007669"/>
    <property type="project" value="UniProtKB-KW"/>
</dbReference>
<dbReference type="SUPFAM" id="SSF52540">
    <property type="entry name" value="P-loop containing nucleoside triphosphate hydrolases"/>
    <property type="match status" value="2"/>
</dbReference>
<keyword evidence="6" id="KW-1185">Reference proteome</keyword>
<evidence type="ECO:0000256" key="1">
    <source>
        <dbReference type="ARBA" id="ARBA00022741"/>
    </source>
</evidence>
<keyword evidence="2 5" id="KW-0067">ATP-binding</keyword>